<dbReference type="PROSITE" id="PS50105">
    <property type="entry name" value="SAM_DOMAIN"/>
    <property type="match status" value="1"/>
</dbReference>
<feature type="compositionally biased region" description="Polar residues" evidence="1">
    <location>
        <begin position="300"/>
        <end position="313"/>
    </location>
</feature>
<dbReference type="GeneID" id="98148577"/>
<gene>
    <name evidence="4" type="ORF">BJX67DRAFT_383697</name>
</gene>
<reference evidence="4 5" key="1">
    <citation type="submission" date="2024-07" db="EMBL/GenBank/DDBJ databases">
        <title>Section-level genome sequencing and comparative genomics of Aspergillus sections Usti and Cavernicolus.</title>
        <authorList>
            <consortium name="Lawrence Berkeley National Laboratory"/>
            <person name="Nybo J.L."/>
            <person name="Vesth T.C."/>
            <person name="Theobald S."/>
            <person name="Frisvad J.C."/>
            <person name="Larsen T.O."/>
            <person name="Kjaerboelling I."/>
            <person name="Rothschild-Mancinelli K."/>
            <person name="Lyhne E.K."/>
            <person name="Kogle M.E."/>
            <person name="Barry K."/>
            <person name="Clum A."/>
            <person name="Na H."/>
            <person name="Ledsgaard L."/>
            <person name="Lin J."/>
            <person name="Lipzen A."/>
            <person name="Kuo A."/>
            <person name="Riley R."/>
            <person name="Mondo S."/>
            <person name="Labutti K."/>
            <person name="Haridas S."/>
            <person name="Pangalinan J."/>
            <person name="Salamov A.A."/>
            <person name="Simmons B.A."/>
            <person name="Magnuson J.K."/>
            <person name="Chen J."/>
            <person name="Drula E."/>
            <person name="Henrissat B."/>
            <person name="Wiebenga A."/>
            <person name="Lubbers R.J."/>
            <person name="Gomes A.C."/>
            <person name="Macurrencykelacurrency M.R."/>
            <person name="Stajich J."/>
            <person name="Grigoriev I.V."/>
            <person name="Mortensen U.H."/>
            <person name="De Vries R.P."/>
            <person name="Baker S.E."/>
            <person name="Andersen M.R."/>
        </authorList>
    </citation>
    <scope>NUCLEOTIDE SEQUENCE [LARGE SCALE GENOMIC DNA]</scope>
    <source>
        <strain evidence="4 5">CBS 449.75</strain>
    </source>
</reference>
<dbReference type="InterPro" id="IPR013761">
    <property type="entry name" value="SAM/pointed_sf"/>
</dbReference>
<sequence length="516" mass="55971">MSLHTSYHADSDADDEYERSVITSPHLATDSEGSASESEFPSAEPTPTFARTEENPKSPKTIITEWSAEECASFVASLGLRQYCPAFIENGIVGEALIALRHDELKEMGIASVGHRLTILKSVYETKVKQDIPLDADHYIPLSADQSMSESATQEDVARLIQSIRLRDERIVTVEAELRRVAEDYRRLREELLPVFKMAKDKSQPLPPPTAVPTSDGYHDSTLSGQTLTAQTLTPQSSGITILDRSGSIISRTFSKRVHGGTTPKNNSPTHIAPSIHESRTYNDGANLDPSAAAVAASSHLSTMNGKSQVSPNLPSPTSPGDRYGPPQTLASRAYTQPGSNRTHNEHHEDNLQPQSRQDRLAPPQSSTSRTDVPARSESRAGGETPSVEIFKSFRVSVEDPCYKVLPAALKKYNIVGDWKQYALYIVYGDQERCLGLEERPLILFKQLEKEGRKPMFMLRKQQHALDNNGSNGNTVYPPGSGGAAQGGAGGGGGSAPNSAGFEGRQAQINLPGGVL</sequence>
<dbReference type="PROSITE" id="PS50200">
    <property type="entry name" value="RA"/>
    <property type="match status" value="1"/>
</dbReference>
<evidence type="ECO:0000256" key="1">
    <source>
        <dbReference type="SAM" id="MobiDB-lite"/>
    </source>
</evidence>
<feature type="compositionally biased region" description="Gly residues" evidence="1">
    <location>
        <begin position="480"/>
        <end position="495"/>
    </location>
</feature>
<dbReference type="InterPro" id="IPR051569">
    <property type="entry name" value="SHANK"/>
</dbReference>
<dbReference type="InterPro" id="IPR000159">
    <property type="entry name" value="RA_dom"/>
</dbReference>
<dbReference type="Pfam" id="PF07647">
    <property type="entry name" value="SAM_2"/>
    <property type="match status" value="1"/>
</dbReference>
<dbReference type="CDD" id="cd01786">
    <property type="entry name" value="RA_STE50"/>
    <property type="match status" value="1"/>
</dbReference>
<evidence type="ECO:0000259" key="3">
    <source>
        <dbReference type="PROSITE" id="PS50200"/>
    </source>
</evidence>
<dbReference type="CDD" id="cd09533">
    <property type="entry name" value="SAM_Ste50-like_fungal"/>
    <property type="match status" value="1"/>
</dbReference>
<feature type="region of interest" description="Disordered" evidence="1">
    <location>
        <begin position="1"/>
        <end position="58"/>
    </location>
</feature>
<evidence type="ECO:0000313" key="5">
    <source>
        <dbReference type="Proteomes" id="UP001610432"/>
    </source>
</evidence>
<dbReference type="Proteomes" id="UP001610432">
    <property type="component" value="Unassembled WGS sequence"/>
</dbReference>
<feature type="region of interest" description="Disordered" evidence="1">
    <location>
        <begin position="200"/>
        <end position="223"/>
    </location>
</feature>
<dbReference type="SUPFAM" id="SSF47769">
    <property type="entry name" value="SAM/Pointed domain"/>
    <property type="match status" value="1"/>
</dbReference>
<dbReference type="Gene3D" id="1.10.150.50">
    <property type="entry name" value="Transcription Factor, Ets-1"/>
    <property type="match status" value="1"/>
</dbReference>
<organism evidence="4 5">
    <name type="scientific">Aspergillus lucknowensis</name>
    <dbReference type="NCBI Taxonomy" id="176173"/>
    <lineage>
        <taxon>Eukaryota</taxon>
        <taxon>Fungi</taxon>
        <taxon>Dikarya</taxon>
        <taxon>Ascomycota</taxon>
        <taxon>Pezizomycotina</taxon>
        <taxon>Eurotiomycetes</taxon>
        <taxon>Eurotiomycetidae</taxon>
        <taxon>Eurotiales</taxon>
        <taxon>Aspergillaceae</taxon>
        <taxon>Aspergillus</taxon>
        <taxon>Aspergillus subgen. Nidulantes</taxon>
    </lineage>
</organism>
<dbReference type="InterPro" id="IPR029071">
    <property type="entry name" value="Ubiquitin-like_domsf"/>
</dbReference>
<dbReference type="SUPFAM" id="SSF54236">
    <property type="entry name" value="Ubiquitin-like"/>
    <property type="match status" value="1"/>
</dbReference>
<feature type="domain" description="Ras-associating" evidence="3">
    <location>
        <begin position="391"/>
        <end position="464"/>
    </location>
</feature>
<feature type="compositionally biased region" description="Polar residues" evidence="1">
    <location>
        <begin position="329"/>
        <end position="342"/>
    </location>
</feature>
<feature type="compositionally biased region" description="Low complexity" evidence="1">
    <location>
        <begin position="31"/>
        <end position="45"/>
    </location>
</feature>
<dbReference type="Pfam" id="PF00788">
    <property type="entry name" value="RA"/>
    <property type="match status" value="1"/>
</dbReference>
<protein>
    <recommendedName>
        <fullName evidence="6">MAPKKK cascade protein kinase regulator Ste50</fullName>
    </recommendedName>
</protein>
<dbReference type="PANTHER" id="PTHR24135:SF28">
    <property type="entry name" value="LD13733P"/>
    <property type="match status" value="1"/>
</dbReference>
<dbReference type="EMBL" id="JBFXLQ010000040">
    <property type="protein sequence ID" value="KAL2864437.1"/>
    <property type="molecule type" value="Genomic_DNA"/>
</dbReference>
<feature type="region of interest" description="Disordered" evidence="1">
    <location>
        <begin position="255"/>
        <end position="384"/>
    </location>
</feature>
<dbReference type="InterPro" id="IPR001660">
    <property type="entry name" value="SAM"/>
</dbReference>
<dbReference type="SMART" id="SM00454">
    <property type="entry name" value="SAM"/>
    <property type="match status" value="1"/>
</dbReference>
<accession>A0ABR4LJ74</accession>
<dbReference type="Gene3D" id="3.10.20.90">
    <property type="entry name" value="Phosphatidylinositol 3-kinase Catalytic Subunit, Chain A, domain 1"/>
    <property type="match status" value="1"/>
</dbReference>
<dbReference type="PANTHER" id="PTHR24135">
    <property type="entry name" value="SH3 AND MULTIPLE ANKYRIN REPEAT DOMAINS PROTEIN"/>
    <property type="match status" value="1"/>
</dbReference>
<comment type="caution">
    <text evidence="4">The sequence shown here is derived from an EMBL/GenBank/DDBJ whole genome shotgun (WGS) entry which is preliminary data.</text>
</comment>
<feature type="region of interest" description="Disordered" evidence="1">
    <location>
        <begin position="467"/>
        <end position="516"/>
    </location>
</feature>
<evidence type="ECO:0000313" key="4">
    <source>
        <dbReference type="EMBL" id="KAL2864437.1"/>
    </source>
</evidence>
<feature type="domain" description="SAM" evidence="2">
    <location>
        <begin position="66"/>
        <end position="129"/>
    </location>
</feature>
<evidence type="ECO:0000259" key="2">
    <source>
        <dbReference type="PROSITE" id="PS50105"/>
    </source>
</evidence>
<proteinExistence type="predicted"/>
<dbReference type="RefSeq" id="XP_070883416.1">
    <property type="nucleotide sequence ID" value="XM_071033505.1"/>
</dbReference>
<evidence type="ECO:0008006" key="6">
    <source>
        <dbReference type="Google" id="ProtNLM"/>
    </source>
</evidence>
<dbReference type="SMART" id="SM00314">
    <property type="entry name" value="RA"/>
    <property type="match status" value="1"/>
</dbReference>
<name>A0ABR4LJ74_9EURO</name>
<keyword evidence="5" id="KW-1185">Reference proteome</keyword>